<dbReference type="SUPFAM" id="SSF53474">
    <property type="entry name" value="alpha/beta-Hydrolases"/>
    <property type="match status" value="1"/>
</dbReference>
<feature type="domain" description="Peptidase S33 tripeptidyl aminopeptidase-like C-terminal" evidence="7">
    <location>
        <begin position="434"/>
        <end position="538"/>
    </location>
</feature>
<dbReference type="PANTHER" id="PTHR43248">
    <property type="entry name" value="2-SUCCINYL-6-HYDROXY-2,4-CYCLOHEXADIENE-1-CARBOXYLATE SYNTHASE"/>
    <property type="match status" value="1"/>
</dbReference>
<organism evidence="8 9">
    <name type="scientific">Streptomyces tardus</name>
    <dbReference type="NCBI Taxonomy" id="2780544"/>
    <lineage>
        <taxon>Bacteria</taxon>
        <taxon>Bacillati</taxon>
        <taxon>Actinomycetota</taxon>
        <taxon>Actinomycetes</taxon>
        <taxon>Kitasatosporales</taxon>
        <taxon>Streptomycetaceae</taxon>
        <taxon>Streptomyces</taxon>
    </lineage>
</organism>
<dbReference type="GO" id="GO:0016787">
    <property type="term" value="F:hydrolase activity"/>
    <property type="evidence" value="ECO:0007669"/>
    <property type="project" value="UniProtKB-KW"/>
</dbReference>
<comment type="similarity">
    <text evidence="1">Belongs to the peptidase S33 family.</text>
</comment>
<dbReference type="RefSeq" id="WP_211039457.1">
    <property type="nucleotide sequence ID" value="NZ_JAELVF020000001.1"/>
</dbReference>
<evidence type="ECO:0000256" key="2">
    <source>
        <dbReference type="ARBA" id="ARBA00022729"/>
    </source>
</evidence>
<dbReference type="EMBL" id="JAELVF020000001">
    <property type="protein sequence ID" value="MBU7599258.1"/>
    <property type="molecule type" value="Genomic_DNA"/>
</dbReference>
<evidence type="ECO:0000259" key="7">
    <source>
        <dbReference type="Pfam" id="PF08386"/>
    </source>
</evidence>
<keyword evidence="3 8" id="KW-0378">Hydrolase</keyword>
<dbReference type="InterPro" id="IPR029058">
    <property type="entry name" value="AB_hydrolase_fold"/>
</dbReference>
<feature type="domain" description="AB hydrolase-1" evidence="6">
    <location>
        <begin position="127"/>
        <end position="304"/>
    </location>
</feature>
<keyword evidence="9" id="KW-1185">Reference proteome</keyword>
<evidence type="ECO:0000256" key="3">
    <source>
        <dbReference type="ARBA" id="ARBA00022801"/>
    </source>
</evidence>
<reference evidence="8" key="1">
    <citation type="submission" date="2021-06" db="EMBL/GenBank/DDBJ databases">
        <title>Sequencing of actinobacteria type strains.</title>
        <authorList>
            <person name="Nguyen G.-S."/>
            <person name="Wentzel A."/>
        </authorList>
    </citation>
    <scope>NUCLEOTIDE SEQUENCE</scope>
    <source>
        <strain evidence="8">P38-E01</strain>
    </source>
</reference>
<evidence type="ECO:0000256" key="4">
    <source>
        <dbReference type="SAM" id="MobiDB-lite"/>
    </source>
</evidence>
<dbReference type="Gene3D" id="3.40.50.1820">
    <property type="entry name" value="alpha/beta hydrolase"/>
    <property type="match status" value="1"/>
</dbReference>
<dbReference type="Pfam" id="PF00561">
    <property type="entry name" value="Abhydrolase_1"/>
    <property type="match status" value="1"/>
</dbReference>
<feature type="region of interest" description="Disordered" evidence="4">
    <location>
        <begin position="27"/>
        <end position="54"/>
    </location>
</feature>
<accession>A0A949JFP8</accession>
<dbReference type="InterPro" id="IPR051601">
    <property type="entry name" value="Serine_prot/Carboxylest_S33"/>
</dbReference>
<protein>
    <submittedName>
        <fullName evidence="8">Alpha/beta hydrolase</fullName>
    </submittedName>
</protein>
<dbReference type="Proteomes" id="UP000694501">
    <property type="component" value="Unassembled WGS sequence"/>
</dbReference>
<dbReference type="PROSITE" id="PS51257">
    <property type="entry name" value="PROKAR_LIPOPROTEIN"/>
    <property type="match status" value="1"/>
</dbReference>
<proteinExistence type="inferred from homology"/>
<dbReference type="PANTHER" id="PTHR43248:SF29">
    <property type="entry name" value="TRIPEPTIDYL AMINOPEPTIDASE"/>
    <property type="match status" value="1"/>
</dbReference>
<evidence type="ECO:0000256" key="5">
    <source>
        <dbReference type="SAM" id="SignalP"/>
    </source>
</evidence>
<keyword evidence="2 5" id="KW-0732">Signal</keyword>
<evidence type="ECO:0000256" key="1">
    <source>
        <dbReference type="ARBA" id="ARBA00010088"/>
    </source>
</evidence>
<feature type="signal peptide" evidence="5">
    <location>
        <begin position="1"/>
        <end position="24"/>
    </location>
</feature>
<dbReference type="InterPro" id="IPR000073">
    <property type="entry name" value="AB_hydrolase_1"/>
</dbReference>
<gene>
    <name evidence="8" type="ORF">JGS22_016965</name>
</gene>
<dbReference type="AlphaFoldDB" id="A0A949JFP8"/>
<evidence type="ECO:0000259" key="6">
    <source>
        <dbReference type="Pfam" id="PF00561"/>
    </source>
</evidence>
<feature type="chain" id="PRO_5037693299" evidence="5">
    <location>
        <begin position="25"/>
        <end position="547"/>
    </location>
</feature>
<dbReference type="Pfam" id="PF08386">
    <property type="entry name" value="Abhydrolase_4"/>
    <property type="match status" value="1"/>
</dbReference>
<sequence>MPSAVSRGLSVAVATVLTAGAAAACSGAESSPMTGTAAQRDASPAATGAKDLPANFTDQELDWKKCPETGGDGLVGGELEPMPNGAQWQCATLKAPLDYADPDSKTMDLALVRARTKASGEERLGSLLFNFGGPGGSGVSTLPPSGPEFAELHKRYDLVSFDPRGVSASSGVKCLDDKELDEYYQEAKTPTNEKEGRQAFRDQERYARACAENSGKVLPYVGTEYAARDMDLMREVLGDEKLNYFGISYGTELGGVYATLFPDRVGRAVFDAVVDPSQTPEQSNLGQAKGFQLALTNYLKACEEDGEDGCPLADSPEDGERRISDLLKQLENKPLETADPAGRKLNGSLASSGIALALYSDDFWEVLTEGLQTAMDDGDGTMLLRLSDLLNGRSDDGSYDNSQASLTAISCADTKPRYSLQDVQDKLPEFEKASPVFGTMTAWSMSACHGWPVRGDKDHPEIDAEGSEKILLIGATGDPATPYEGTRKMAEALGKDVAVELTFEGEGHGAYNSGDRCVQKRVNTYLLEGKLPRDGTTCKASGSGSGG</sequence>
<evidence type="ECO:0000313" key="9">
    <source>
        <dbReference type="Proteomes" id="UP000694501"/>
    </source>
</evidence>
<name>A0A949JFP8_9ACTN</name>
<comment type="caution">
    <text evidence="8">The sequence shown here is derived from an EMBL/GenBank/DDBJ whole genome shotgun (WGS) entry which is preliminary data.</text>
</comment>
<dbReference type="InterPro" id="IPR013595">
    <property type="entry name" value="Pept_S33_TAP-like_C"/>
</dbReference>
<evidence type="ECO:0000313" key="8">
    <source>
        <dbReference type="EMBL" id="MBU7599258.1"/>
    </source>
</evidence>